<organism evidence="3">
    <name type="scientific">Anisakis simplex</name>
    <name type="common">Herring worm</name>
    <dbReference type="NCBI Taxonomy" id="6269"/>
    <lineage>
        <taxon>Eukaryota</taxon>
        <taxon>Metazoa</taxon>
        <taxon>Ecdysozoa</taxon>
        <taxon>Nematoda</taxon>
        <taxon>Chromadorea</taxon>
        <taxon>Rhabditida</taxon>
        <taxon>Spirurina</taxon>
        <taxon>Ascaridomorpha</taxon>
        <taxon>Ascaridoidea</taxon>
        <taxon>Anisakidae</taxon>
        <taxon>Anisakis</taxon>
        <taxon>Anisakis simplex complex</taxon>
    </lineage>
</organism>
<sequence>MAGTTQRQPYIEPKFPAKFAHSITSGDRNQLITFDRRRSVGFPAKCANLAGNFLYIRTALSGTSHCRGCADGEWSGIGWRVARGAM</sequence>
<protein>
    <submittedName>
        <fullName evidence="3">Transposase</fullName>
    </submittedName>
</protein>
<reference evidence="3" key="1">
    <citation type="submission" date="2017-02" db="UniProtKB">
        <authorList>
            <consortium name="WormBaseParasite"/>
        </authorList>
    </citation>
    <scope>IDENTIFICATION</scope>
</reference>
<evidence type="ECO:0000313" key="2">
    <source>
        <dbReference type="Proteomes" id="UP000267096"/>
    </source>
</evidence>
<proteinExistence type="predicted"/>
<evidence type="ECO:0000313" key="1">
    <source>
        <dbReference type="EMBL" id="VDK45585.1"/>
    </source>
</evidence>
<gene>
    <name evidence="1" type="ORF">ASIM_LOCUS11676</name>
</gene>
<dbReference type="Proteomes" id="UP000267096">
    <property type="component" value="Unassembled WGS sequence"/>
</dbReference>
<dbReference type="EMBL" id="UYRR01031093">
    <property type="protein sequence ID" value="VDK45585.1"/>
    <property type="molecule type" value="Genomic_DNA"/>
</dbReference>
<evidence type="ECO:0000313" key="3">
    <source>
        <dbReference type="WBParaSite" id="ASIM_0001221001-mRNA-1"/>
    </source>
</evidence>
<reference evidence="1 2" key="2">
    <citation type="submission" date="2018-11" db="EMBL/GenBank/DDBJ databases">
        <authorList>
            <consortium name="Pathogen Informatics"/>
        </authorList>
    </citation>
    <scope>NUCLEOTIDE SEQUENCE [LARGE SCALE GENOMIC DNA]</scope>
</reference>
<keyword evidence="2" id="KW-1185">Reference proteome</keyword>
<dbReference type="WBParaSite" id="ASIM_0001221001-mRNA-1">
    <property type="protein sequence ID" value="ASIM_0001221001-mRNA-1"/>
    <property type="gene ID" value="ASIM_0001221001"/>
</dbReference>
<accession>A0A0M3JVF8</accession>
<name>A0A0M3JVF8_ANISI</name>
<dbReference type="AlphaFoldDB" id="A0A0M3JVF8"/>